<accession>A0ABU3WH24</accession>
<dbReference type="RefSeq" id="WP_317084562.1">
    <property type="nucleotide sequence ID" value="NZ_JASVDY010000004.1"/>
</dbReference>
<reference evidence="2 3" key="1">
    <citation type="submission" date="2023-06" db="EMBL/GenBank/DDBJ databases">
        <title>Genomic Analysis of Acinetobacter Strains Recovered from South Australian Aquatic Samples provides Insights into the Circulation of Antibiotic Resistance determinants in the Environment.</title>
        <authorList>
            <person name="Tobin L."/>
            <person name="Jarocki V.M."/>
            <person name="Kenyon J."/>
            <person name="Drigo B."/>
            <person name="Donner E."/>
            <person name="Djordjevic S.P."/>
            <person name="Hamidian M."/>
        </authorList>
    </citation>
    <scope>NUCLEOTIDE SEQUENCE [LARGE SCALE GENOMIC DNA]</scope>
    <source>
        <strain evidence="2 3">SAAc652</strain>
    </source>
</reference>
<dbReference type="EMBL" id="JASVDY010000004">
    <property type="protein sequence ID" value="MDV2469712.1"/>
    <property type="molecule type" value="Genomic_DNA"/>
</dbReference>
<evidence type="ECO:0000313" key="3">
    <source>
        <dbReference type="Proteomes" id="UP001278188"/>
    </source>
</evidence>
<keyword evidence="1" id="KW-0812">Transmembrane</keyword>
<name>A0ABU3WH24_9GAMM</name>
<gene>
    <name evidence="2" type="ORF">QR674_12050</name>
</gene>
<protein>
    <recommendedName>
        <fullName evidence="4">YcxB family protein</fullName>
    </recommendedName>
</protein>
<organism evidence="2 3">
    <name type="scientific">Acinetobacter chinensis</name>
    <dbReference type="NCBI Taxonomy" id="2004650"/>
    <lineage>
        <taxon>Bacteria</taxon>
        <taxon>Pseudomonadati</taxon>
        <taxon>Pseudomonadota</taxon>
        <taxon>Gammaproteobacteria</taxon>
        <taxon>Moraxellales</taxon>
        <taxon>Moraxellaceae</taxon>
        <taxon>Acinetobacter</taxon>
    </lineage>
</organism>
<keyword evidence="1" id="KW-1133">Transmembrane helix</keyword>
<feature type="transmembrane region" description="Helical" evidence="1">
    <location>
        <begin position="58"/>
        <end position="75"/>
    </location>
</feature>
<evidence type="ECO:0008006" key="4">
    <source>
        <dbReference type="Google" id="ProtNLM"/>
    </source>
</evidence>
<dbReference type="Proteomes" id="UP001278188">
    <property type="component" value="Unassembled WGS sequence"/>
</dbReference>
<keyword evidence="1" id="KW-0472">Membrane</keyword>
<comment type="caution">
    <text evidence="2">The sequence shown here is derived from an EMBL/GenBank/DDBJ whole genome shotgun (WGS) entry which is preliminary data.</text>
</comment>
<feature type="transmembrane region" description="Helical" evidence="1">
    <location>
        <begin position="34"/>
        <end position="52"/>
    </location>
</feature>
<evidence type="ECO:0000313" key="2">
    <source>
        <dbReference type="EMBL" id="MDV2469712.1"/>
    </source>
</evidence>
<keyword evidence="3" id="KW-1185">Reference proteome</keyword>
<proteinExistence type="predicted"/>
<sequence length="196" mass="23395">MEKYIQNFKIIRDDYATYETKRIYTKNQNILKKIRLILAVCVPLIALKIFSWSESNDYFWIGFYFLCVFILVFIFKQTKKNVKINLYFNRIDQNLTITIDENNPKSCSPLFIKADYRMFGETAQNPLPMIIFNIYIVDQNGEKAFILGSIDCSNMLITKTLFDEILFEYQPLIQWLDLPIHKQIDRPQLNQFWGLE</sequence>
<evidence type="ECO:0000256" key="1">
    <source>
        <dbReference type="SAM" id="Phobius"/>
    </source>
</evidence>